<feature type="transmembrane region" description="Helical" evidence="1">
    <location>
        <begin position="498"/>
        <end position="518"/>
    </location>
</feature>
<evidence type="ECO:0000256" key="1">
    <source>
        <dbReference type="SAM" id="Phobius"/>
    </source>
</evidence>
<dbReference type="RefSeq" id="WP_141787396.1">
    <property type="nucleotide sequence ID" value="NZ_BAAAKX010000013.1"/>
</dbReference>
<keyword evidence="1" id="KW-0812">Transmembrane</keyword>
<feature type="transmembrane region" description="Helical" evidence="1">
    <location>
        <begin position="302"/>
        <end position="333"/>
    </location>
</feature>
<organism evidence="2 3">
    <name type="scientific">Oryzihumus leptocrescens</name>
    <dbReference type="NCBI Taxonomy" id="297536"/>
    <lineage>
        <taxon>Bacteria</taxon>
        <taxon>Bacillati</taxon>
        <taxon>Actinomycetota</taxon>
        <taxon>Actinomycetes</taxon>
        <taxon>Micrococcales</taxon>
        <taxon>Intrasporangiaceae</taxon>
        <taxon>Oryzihumus</taxon>
    </lineage>
</organism>
<feature type="transmembrane region" description="Helical" evidence="1">
    <location>
        <begin position="88"/>
        <end position="104"/>
    </location>
</feature>
<feature type="transmembrane region" description="Helical" evidence="1">
    <location>
        <begin position="31"/>
        <end position="50"/>
    </location>
</feature>
<reference evidence="2 3" key="1">
    <citation type="submission" date="2019-06" db="EMBL/GenBank/DDBJ databases">
        <title>Sequencing the genomes of 1000 actinobacteria strains.</title>
        <authorList>
            <person name="Klenk H.-P."/>
        </authorList>
    </citation>
    <scope>NUCLEOTIDE SEQUENCE [LARGE SCALE GENOMIC DNA]</scope>
    <source>
        <strain evidence="2 3">DSM 18082</strain>
    </source>
</reference>
<feature type="transmembrane region" description="Helical" evidence="1">
    <location>
        <begin position="241"/>
        <end position="260"/>
    </location>
</feature>
<feature type="transmembrane region" description="Helical" evidence="1">
    <location>
        <begin position="407"/>
        <end position="433"/>
    </location>
</feature>
<feature type="transmembrane region" description="Helical" evidence="1">
    <location>
        <begin position="62"/>
        <end position="82"/>
    </location>
</feature>
<comment type="caution">
    <text evidence="2">The sequence shown here is derived from an EMBL/GenBank/DDBJ whole genome shotgun (WGS) entry which is preliminary data.</text>
</comment>
<gene>
    <name evidence="2" type="ORF">FB474_0720</name>
</gene>
<dbReference type="Proteomes" id="UP000319514">
    <property type="component" value="Unassembled WGS sequence"/>
</dbReference>
<feature type="transmembrane region" description="Helical" evidence="1">
    <location>
        <begin position="567"/>
        <end position="586"/>
    </location>
</feature>
<dbReference type="EMBL" id="VFOQ01000001">
    <property type="protein sequence ID" value="TQL59366.1"/>
    <property type="molecule type" value="Genomic_DNA"/>
</dbReference>
<feature type="transmembrane region" description="Helical" evidence="1">
    <location>
        <begin position="538"/>
        <end position="555"/>
    </location>
</feature>
<dbReference type="AlphaFoldDB" id="A0A542ZG98"/>
<evidence type="ECO:0000313" key="2">
    <source>
        <dbReference type="EMBL" id="TQL59366.1"/>
    </source>
</evidence>
<keyword evidence="1" id="KW-0472">Membrane</keyword>
<feature type="transmembrane region" description="Helical" evidence="1">
    <location>
        <begin position="440"/>
        <end position="461"/>
    </location>
</feature>
<dbReference type="OrthoDB" id="3328598at2"/>
<protein>
    <submittedName>
        <fullName evidence="2">Uncharacterized protein</fullName>
    </submittedName>
</protein>
<feature type="transmembrane region" description="Helical" evidence="1">
    <location>
        <begin position="116"/>
        <end position="137"/>
    </location>
</feature>
<proteinExistence type="predicted"/>
<keyword evidence="3" id="KW-1185">Reference proteome</keyword>
<name>A0A542ZG98_9MICO</name>
<feature type="transmembrane region" description="Helical" evidence="1">
    <location>
        <begin position="272"/>
        <end position="290"/>
    </location>
</feature>
<evidence type="ECO:0000313" key="3">
    <source>
        <dbReference type="Proteomes" id="UP000319514"/>
    </source>
</evidence>
<accession>A0A542ZG98</accession>
<feature type="transmembrane region" description="Helical" evidence="1">
    <location>
        <begin position="208"/>
        <end position="229"/>
    </location>
</feature>
<keyword evidence="1" id="KW-1133">Transmembrane helix</keyword>
<feature type="transmembrane region" description="Helical" evidence="1">
    <location>
        <begin position="467"/>
        <end position="486"/>
    </location>
</feature>
<sequence>MSSLLLTAALLGAWVATMLHFATPSGDVLAYAAYAAFAVVVPGTIVHKALRGAQDSWASDLALGAATGLCLELFAWAGATAVGLPALLRWWPLVAVGLCLAGRGPRRRVLTRPTGWWPWPVSLSVAAAIALVCWHLARTYLAVYDLPPTGRPYYPDLLYHLGLAAEATRSVPLGTPQAVGQGTLHYHWFADAHLAAVHDITGVALPTLLLRLWVLPVAALTVLVTAALAKRVTGSSTAAAVSAWVVAPGMTLDWWPWAAARIDAFSPLSPSQLYSMPLTVLLVHALADVLGGRRRRGAATVLAVSALACAGAKASALPVLLGGVLLALAVAVLRRGSGRIALGATAAWLLAVEAVARGTVQGSFGGSGFQLFSDLSSMTAYRELVQRLPDLHTPVLPGLLGHGPERLWLFLGLLGVELVRSLRTVLLVLPLLLRRLRADLMAWVLAGACAAGLAALLGISHPGYSEYYFVEGTTPFGAVLGAWGLVEVTRGRSRRARVTAVSAVAAGAAVSAVGLLVLPPRTAPSGQAQVVAALWRPLWVLVGLAAVPCLVWLATRLRRRSGPTLAAPMALGLVTGLLVAALPAQLPGEPGPGPARLAAATHEAGQVTRDQTRAALWISHHVPQGDVMATNDHCVGAHGPFCAAKAWWVSGLGQRRTLVDGWAYVGALGAPFPDQRLLALNDRTFTHPSSALLAALRDKGVGWLVASTAAGPVSPRLAELATQVYAGGVVSIYHLAR</sequence>